<evidence type="ECO:0000256" key="1">
    <source>
        <dbReference type="SAM" id="Coils"/>
    </source>
</evidence>
<reference evidence="2 3" key="1">
    <citation type="submission" date="2020-07" db="EMBL/GenBank/DDBJ databases">
        <title>Sequencing the genomes of 1000 actinobacteria strains.</title>
        <authorList>
            <person name="Klenk H.-P."/>
        </authorList>
    </citation>
    <scope>NUCLEOTIDE SEQUENCE [LARGE SCALE GENOMIC DNA]</scope>
    <source>
        <strain evidence="2 3">DSM 45975</strain>
    </source>
</reference>
<dbReference type="EMBL" id="JACGWZ010000001">
    <property type="protein sequence ID" value="MBA8822822.1"/>
    <property type="molecule type" value="Genomic_DNA"/>
</dbReference>
<gene>
    <name evidence="2" type="ORF">FHX42_000151</name>
</gene>
<proteinExistence type="predicted"/>
<evidence type="ECO:0000313" key="3">
    <source>
        <dbReference type="Proteomes" id="UP000569329"/>
    </source>
</evidence>
<name>A0A839DLJ1_9PSEU</name>
<keyword evidence="3" id="KW-1185">Reference proteome</keyword>
<dbReference type="RefSeq" id="WP_182542163.1">
    <property type="nucleotide sequence ID" value="NZ_JACGWZ010000001.1"/>
</dbReference>
<dbReference type="Proteomes" id="UP000569329">
    <property type="component" value="Unassembled WGS sequence"/>
</dbReference>
<comment type="caution">
    <text evidence="2">The sequence shown here is derived from an EMBL/GenBank/DDBJ whole genome shotgun (WGS) entry which is preliminary data.</text>
</comment>
<sequence length="134" mass="14540">MGVVSASMAMTSDGMVTKPADAERAIASGTASSVGYEIDRDQIPEVITKFQRALMHLDDAAGKAQRMDRIVPPGGDPYSQQAVRAMGPELVSNYLGSNQRDKANMQAMIENLDAAMRRYDADEDEAARRFTPEA</sequence>
<organism evidence="2 3">
    <name type="scientific">Halosaccharopolyspora lacisalsi</name>
    <dbReference type="NCBI Taxonomy" id="1000566"/>
    <lineage>
        <taxon>Bacteria</taxon>
        <taxon>Bacillati</taxon>
        <taxon>Actinomycetota</taxon>
        <taxon>Actinomycetes</taxon>
        <taxon>Pseudonocardiales</taxon>
        <taxon>Pseudonocardiaceae</taxon>
        <taxon>Halosaccharopolyspora</taxon>
    </lineage>
</organism>
<protein>
    <submittedName>
        <fullName evidence="2">Putative transcriptional regulator</fullName>
    </submittedName>
</protein>
<keyword evidence="1" id="KW-0175">Coiled coil</keyword>
<accession>A0A839DLJ1</accession>
<feature type="coiled-coil region" evidence="1">
    <location>
        <begin position="98"/>
        <end position="129"/>
    </location>
</feature>
<evidence type="ECO:0000313" key="2">
    <source>
        <dbReference type="EMBL" id="MBA8822822.1"/>
    </source>
</evidence>
<dbReference type="AlphaFoldDB" id="A0A839DLJ1"/>